<keyword evidence="3" id="KW-0963">Cytoplasm</keyword>
<dbReference type="Gene3D" id="2.30.29.30">
    <property type="entry name" value="Pleckstrin-homology domain (PH domain)/Phosphotyrosine-binding domain (PTB)"/>
    <property type="match status" value="1"/>
</dbReference>
<dbReference type="AlphaFoldDB" id="A0A2H9TP92"/>
<name>A0A2H9TP92_9FUNG</name>
<dbReference type="GO" id="GO:0005829">
    <property type="term" value="C:cytosol"/>
    <property type="evidence" value="ECO:0007669"/>
    <property type="project" value="TreeGrafter"/>
</dbReference>
<dbReference type="InterPro" id="IPR039924">
    <property type="entry name" value="ICln/Lot5/Saf5"/>
</dbReference>
<keyword evidence="4" id="KW-0539">Nucleus</keyword>
<dbReference type="OrthoDB" id="19714at2759"/>
<comment type="caution">
    <text evidence="6">The sequence shown here is derived from an EMBL/GenBank/DDBJ whole genome shotgun (WGS) entry which is preliminary data.</text>
</comment>
<comment type="subcellular location">
    <subcellularLocation>
        <location evidence="2">Cytoplasm</location>
    </subcellularLocation>
    <subcellularLocation>
        <location evidence="1">Nucleus</location>
    </subcellularLocation>
</comment>
<protein>
    <submittedName>
        <fullName evidence="6">Uncharacterized protein</fullName>
    </submittedName>
</protein>
<gene>
    <name evidence="6" type="ORF">PSACC_00632</name>
</gene>
<evidence type="ECO:0000256" key="3">
    <source>
        <dbReference type="ARBA" id="ARBA00022490"/>
    </source>
</evidence>
<accession>A0A2H9TP92</accession>
<evidence type="ECO:0000256" key="5">
    <source>
        <dbReference type="SAM" id="MobiDB-lite"/>
    </source>
</evidence>
<dbReference type="Proteomes" id="UP000240830">
    <property type="component" value="Unassembled WGS sequence"/>
</dbReference>
<dbReference type="EMBL" id="MTSL01000052">
    <property type="protein sequence ID" value="PJF19554.1"/>
    <property type="molecule type" value="Genomic_DNA"/>
</dbReference>
<dbReference type="GO" id="GO:0034715">
    <property type="term" value="C:pICln-Sm protein complex"/>
    <property type="evidence" value="ECO:0007669"/>
    <property type="project" value="TreeGrafter"/>
</dbReference>
<dbReference type="GO" id="GO:0000387">
    <property type="term" value="P:spliceosomal snRNP assembly"/>
    <property type="evidence" value="ECO:0007669"/>
    <property type="project" value="TreeGrafter"/>
</dbReference>
<evidence type="ECO:0000256" key="4">
    <source>
        <dbReference type="ARBA" id="ARBA00023242"/>
    </source>
</evidence>
<dbReference type="GO" id="GO:0045292">
    <property type="term" value="P:mRNA cis splicing, via spliceosome"/>
    <property type="evidence" value="ECO:0007669"/>
    <property type="project" value="TreeGrafter"/>
</dbReference>
<proteinExistence type="predicted"/>
<feature type="compositionally biased region" description="Acidic residues" evidence="5">
    <location>
        <begin position="170"/>
        <end position="189"/>
    </location>
</feature>
<dbReference type="InterPro" id="IPR011993">
    <property type="entry name" value="PH-like_dom_sf"/>
</dbReference>
<keyword evidence="7" id="KW-1185">Reference proteome</keyword>
<dbReference type="PANTHER" id="PTHR21399">
    <property type="entry name" value="CHLORIDE CONDUCTANCE REGULATORY PROTEIN ICLN"/>
    <property type="match status" value="1"/>
</dbReference>
<dbReference type="PANTHER" id="PTHR21399:SF0">
    <property type="entry name" value="METHYLOSOME SUBUNIT PICLN"/>
    <property type="match status" value="1"/>
</dbReference>
<sequence>MVELVNSIPEAFQRVPSQAEVTREWREAIAAQVHFATEEKLRYVLATVAVRADLDTGLDAGLDVNESVHKDEVQSFFEKTNRLFLSSTRLVLVNPEGSSITIAYPSIILHSVIATPPEVYCQLDLTDLRLGGRSIELGEDAFLELHLGVDDPIELYEALCECACLHPGIDESESEGEGESESGGEDDEDRPSKLACYDDAEK</sequence>
<evidence type="ECO:0000256" key="2">
    <source>
        <dbReference type="ARBA" id="ARBA00004496"/>
    </source>
</evidence>
<reference evidence="6 7" key="1">
    <citation type="submission" date="2016-10" db="EMBL/GenBank/DDBJ databases">
        <title>The genome of Paramicrosporidium saccamoebae is the missing link in understanding Cryptomycota and Microsporidia evolution.</title>
        <authorList>
            <person name="Quandt C.A."/>
            <person name="Beaudet D."/>
            <person name="Corsaro D."/>
            <person name="Michel R."/>
            <person name="Corradi N."/>
            <person name="James T."/>
        </authorList>
    </citation>
    <scope>NUCLEOTIDE SEQUENCE [LARGE SCALE GENOMIC DNA]</scope>
    <source>
        <strain evidence="6 7">KSL3</strain>
    </source>
</reference>
<organism evidence="6 7">
    <name type="scientific">Paramicrosporidium saccamoebae</name>
    <dbReference type="NCBI Taxonomy" id="1246581"/>
    <lineage>
        <taxon>Eukaryota</taxon>
        <taxon>Fungi</taxon>
        <taxon>Fungi incertae sedis</taxon>
        <taxon>Cryptomycota</taxon>
        <taxon>Cryptomycota incertae sedis</taxon>
        <taxon>Paramicrosporidium</taxon>
    </lineage>
</organism>
<evidence type="ECO:0000256" key="1">
    <source>
        <dbReference type="ARBA" id="ARBA00004123"/>
    </source>
</evidence>
<dbReference type="GO" id="GO:0005681">
    <property type="term" value="C:spliceosomal complex"/>
    <property type="evidence" value="ECO:0007669"/>
    <property type="project" value="TreeGrafter"/>
</dbReference>
<feature type="region of interest" description="Disordered" evidence="5">
    <location>
        <begin position="169"/>
        <end position="202"/>
    </location>
</feature>
<dbReference type="Pfam" id="PF03517">
    <property type="entry name" value="Voldacs"/>
    <property type="match status" value="1"/>
</dbReference>
<evidence type="ECO:0000313" key="7">
    <source>
        <dbReference type="Proteomes" id="UP000240830"/>
    </source>
</evidence>
<evidence type="ECO:0000313" key="6">
    <source>
        <dbReference type="EMBL" id="PJF19554.1"/>
    </source>
</evidence>